<feature type="transmembrane region" description="Helical" evidence="1">
    <location>
        <begin position="87"/>
        <end position="108"/>
    </location>
</feature>
<gene>
    <name evidence="2" type="ORF">FJ651_00690</name>
</gene>
<keyword evidence="1" id="KW-0812">Transmembrane</keyword>
<dbReference type="EMBL" id="VHIQ01000001">
    <property type="protein sequence ID" value="TPV35471.1"/>
    <property type="molecule type" value="Genomic_DNA"/>
</dbReference>
<evidence type="ECO:0000313" key="3">
    <source>
        <dbReference type="Proteomes" id="UP000317332"/>
    </source>
</evidence>
<keyword evidence="3" id="KW-1185">Reference proteome</keyword>
<dbReference type="AlphaFoldDB" id="A0A506PP36"/>
<dbReference type="RefSeq" id="WP_140988480.1">
    <property type="nucleotide sequence ID" value="NZ_VHIQ01000001.1"/>
</dbReference>
<accession>A0A506PP36</accession>
<sequence>MSTANDIVLRPRFKKNIQFHHEVILKHFGTKNKENSPFVVTRIDDHVFIKYPKAQQKFWTPELHLEINYKDEQSAELHGLYGPSPTVWTLFMFLHFLVGTVFVIFAVWAYTNWKLNYDYYLQMLVCALMVMAWIALYVAGRIGKTVSKSEMHELKNFMETTISEL</sequence>
<dbReference type="OrthoDB" id="1451346at2"/>
<keyword evidence="1" id="KW-1133">Transmembrane helix</keyword>
<comment type="caution">
    <text evidence="2">The sequence shown here is derived from an EMBL/GenBank/DDBJ whole genome shotgun (WGS) entry which is preliminary data.</text>
</comment>
<feature type="transmembrane region" description="Helical" evidence="1">
    <location>
        <begin position="120"/>
        <end position="139"/>
    </location>
</feature>
<organism evidence="2 3">
    <name type="scientific">Paucihalobacter ruber</name>
    <dbReference type="NCBI Taxonomy" id="2567861"/>
    <lineage>
        <taxon>Bacteria</taxon>
        <taxon>Pseudomonadati</taxon>
        <taxon>Bacteroidota</taxon>
        <taxon>Flavobacteriia</taxon>
        <taxon>Flavobacteriales</taxon>
        <taxon>Flavobacteriaceae</taxon>
        <taxon>Paucihalobacter</taxon>
    </lineage>
</organism>
<evidence type="ECO:0000313" key="2">
    <source>
        <dbReference type="EMBL" id="TPV35471.1"/>
    </source>
</evidence>
<proteinExistence type="predicted"/>
<evidence type="ECO:0000256" key="1">
    <source>
        <dbReference type="SAM" id="Phobius"/>
    </source>
</evidence>
<dbReference type="Proteomes" id="UP000317332">
    <property type="component" value="Unassembled WGS sequence"/>
</dbReference>
<protein>
    <submittedName>
        <fullName evidence="2">GTP-binding protein</fullName>
    </submittedName>
</protein>
<reference evidence="2 3" key="1">
    <citation type="submission" date="2019-06" db="EMBL/GenBank/DDBJ databases">
        <title>Flavobacteriaceae Paucihalobacterium erythroidium CWB-1, complete genome.</title>
        <authorList>
            <person name="Wu S."/>
        </authorList>
    </citation>
    <scope>NUCLEOTIDE SEQUENCE [LARGE SCALE GENOMIC DNA]</scope>
    <source>
        <strain evidence="2 3">CWB-1</strain>
    </source>
</reference>
<name>A0A506PP36_9FLAO</name>
<keyword evidence="1" id="KW-0472">Membrane</keyword>